<organism evidence="1 2">
    <name type="scientific">Hungatella hathewayi</name>
    <dbReference type="NCBI Taxonomy" id="154046"/>
    <lineage>
        <taxon>Bacteria</taxon>
        <taxon>Bacillati</taxon>
        <taxon>Bacillota</taxon>
        <taxon>Clostridia</taxon>
        <taxon>Lachnospirales</taxon>
        <taxon>Lachnospiraceae</taxon>
        <taxon>Hungatella</taxon>
    </lineage>
</organism>
<comment type="caution">
    <text evidence="1">The sequence shown here is derived from an EMBL/GenBank/DDBJ whole genome shotgun (WGS) entry which is preliminary data.</text>
</comment>
<name>A0A3E4U9F1_9FIRM</name>
<evidence type="ECO:0000313" key="1">
    <source>
        <dbReference type="EMBL" id="RGM05023.1"/>
    </source>
</evidence>
<gene>
    <name evidence="1" type="ORF">DXC39_11995</name>
</gene>
<accession>A0A3E4U9F1</accession>
<protein>
    <submittedName>
        <fullName evidence="1">Uncharacterized protein</fullName>
    </submittedName>
</protein>
<proteinExistence type="predicted"/>
<sequence length="69" mass="7718">MKLHTAFHYALNNRQEFFIILKMGNCSISYSFEENCLFSGSPKGAGASEEVYTLVETAKYNGLDAMKSI</sequence>
<dbReference type="Proteomes" id="UP000261257">
    <property type="component" value="Unassembled WGS sequence"/>
</dbReference>
<dbReference type="EMBL" id="QSSQ01000008">
    <property type="protein sequence ID" value="RGM05023.1"/>
    <property type="molecule type" value="Genomic_DNA"/>
</dbReference>
<reference evidence="1 2" key="1">
    <citation type="submission" date="2018-08" db="EMBL/GenBank/DDBJ databases">
        <title>A genome reference for cultivated species of the human gut microbiota.</title>
        <authorList>
            <person name="Zou Y."/>
            <person name="Xue W."/>
            <person name="Luo G."/>
        </authorList>
    </citation>
    <scope>NUCLEOTIDE SEQUENCE [LARGE SCALE GENOMIC DNA]</scope>
    <source>
        <strain evidence="1 2">TF05-11AC</strain>
    </source>
</reference>
<evidence type="ECO:0000313" key="2">
    <source>
        <dbReference type="Proteomes" id="UP000261257"/>
    </source>
</evidence>
<dbReference type="AlphaFoldDB" id="A0A3E4U9F1"/>